<keyword evidence="2" id="KW-1185">Reference proteome</keyword>
<comment type="caution">
    <text evidence="1">The sequence shown here is derived from an EMBL/GenBank/DDBJ whole genome shotgun (WGS) entry which is preliminary data.</text>
</comment>
<protein>
    <submittedName>
        <fullName evidence="1">Uncharacterized protein</fullName>
    </submittedName>
</protein>
<name>A0ACC2E986_DIPCM</name>
<dbReference type="EMBL" id="CM055094">
    <property type="protein sequence ID" value="KAJ7563070.1"/>
    <property type="molecule type" value="Genomic_DNA"/>
</dbReference>
<organism evidence="1 2">
    <name type="scientific">Diphasiastrum complanatum</name>
    <name type="common">Issler's clubmoss</name>
    <name type="synonym">Lycopodium complanatum</name>
    <dbReference type="NCBI Taxonomy" id="34168"/>
    <lineage>
        <taxon>Eukaryota</taxon>
        <taxon>Viridiplantae</taxon>
        <taxon>Streptophyta</taxon>
        <taxon>Embryophyta</taxon>
        <taxon>Tracheophyta</taxon>
        <taxon>Lycopodiopsida</taxon>
        <taxon>Lycopodiales</taxon>
        <taxon>Lycopodiaceae</taxon>
        <taxon>Lycopodioideae</taxon>
        <taxon>Diphasiastrum</taxon>
    </lineage>
</organism>
<evidence type="ECO:0000313" key="2">
    <source>
        <dbReference type="Proteomes" id="UP001162992"/>
    </source>
</evidence>
<dbReference type="Proteomes" id="UP001162992">
    <property type="component" value="Chromosome 3"/>
</dbReference>
<gene>
    <name evidence="1" type="ORF">O6H91_03G095500</name>
</gene>
<evidence type="ECO:0000313" key="1">
    <source>
        <dbReference type="EMBL" id="KAJ7563070.1"/>
    </source>
</evidence>
<reference evidence="2" key="1">
    <citation type="journal article" date="2024" name="Proc. Natl. Acad. Sci. U.S.A.">
        <title>Extraordinary preservation of gene collinearity over three hundred million years revealed in homosporous lycophytes.</title>
        <authorList>
            <person name="Li C."/>
            <person name="Wickell D."/>
            <person name="Kuo L.Y."/>
            <person name="Chen X."/>
            <person name="Nie B."/>
            <person name="Liao X."/>
            <person name="Peng D."/>
            <person name="Ji J."/>
            <person name="Jenkins J."/>
            <person name="Williams M."/>
            <person name="Shu S."/>
            <person name="Plott C."/>
            <person name="Barry K."/>
            <person name="Rajasekar S."/>
            <person name="Grimwood J."/>
            <person name="Han X."/>
            <person name="Sun S."/>
            <person name="Hou Z."/>
            <person name="He W."/>
            <person name="Dai G."/>
            <person name="Sun C."/>
            <person name="Schmutz J."/>
            <person name="Leebens-Mack J.H."/>
            <person name="Li F.W."/>
            <person name="Wang L."/>
        </authorList>
    </citation>
    <scope>NUCLEOTIDE SEQUENCE [LARGE SCALE GENOMIC DNA]</scope>
    <source>
        <strain evidence="2">cv. PW_Plant_1</strain>
    </source>
</reference>
<accession>A0ACC2E986</accession>
<proteinExistence type="predicted"/>
<sequence>MGFFTFMRQETTSRTITRIFSQTVAAAANSLDHPFLHSPFHHLVFCRHRHWAGNKRPPLRSKKRHQQQQRQSFPKRGIAAIQKQKAGSSSVAVQAVQTSQHGTGGAVASASENKTEGSIEQSMLQLLRRSRSILACNWRCQLATMNASKSLGTVHGSFVRYALIGGQPCVWLGQQDHQHDLNLLMDDRMSLILGHSDPVPLIRTLKIIGSAPPHLLLFGRLDPVADLDLAKLKKGLKDVSVSVELATDGASHVLRQILKESGRCVDRWAEAYAEATAPENDFSWYRVLAKSCYYVDSTGMRHKLELSDIMDSDASSSDALSPLLAAIIEGVNQSEQRRLALMALCVIHQRVRAQDAIMASADRWGFTVLAKVSDNTSNEKNFATETAEASLTKTRWKELRFSFDHEVRDADSFCFLLSELERETLRFLQ</sequence>